<keyword evidence="2" id="KW-1185">Reference proteome</keyword>
<dbReference type="Proteomes" id="UP000007798">
    <property type="component" value="Unassembled WGS sequence"/>
</dbReference>
<dbReference type="AlphaFoldDB" id="B4MWU6"/>
<gene>
    <name evidence="1" type="primary">Dwil\GK19021</name>
    <name evidence="1" type="ORF">Dwil_GK19021</name>
</gene>
<name>B4MWU6_DROWI</name>
<dbReference type="EMBL" id="CH963857">
    <property type="protein sequence ID" value="EDW76585.1"/>
    <property type="molecule type" value="Genomic_DNA"/>
</dbReference>
<accession>B4MWU6</accession>
<dbReference type="OMA" id="EPRFSKW"/>
<dbReference type="InParanoid" id="B4MWU6"/>
<reference evidence="1 2" key="1">
    <citation type="journal article" date="2007" name="Nature">
        <title>Evolution of genes and genomes on the Drosophila phylogeny.</title>
        <authorList>
            <consortium name="Drosophila 12 Genomes Consortium"/>
            <person name="Clark A.G."/>
            <person name="Eisen M.B."/>
            <person name="Smith D.R."/>
            <person name="Bergman C.M."/>
            <person name="Oliver B."/>
            <person name="Markow T.A."/>
            <person name="Kaufman T.C."/>
            <person name="Kellis M."/>
            <person name="Gelbart W."/>
            <person name="Iyer V.N."/>
            <person name="Pollard D.A."/>
            <person name="Sackton T.B."/>
            <person name="Larracuente A.M."/>
            <person name="Singh N.D."/>
            <person name="Abad J.P."/>
            <person name="Abt D.N."/>
            <person name="Adryan B."/>
            <person name="Aguade M."/>
            <person name="Akashi H."/>
            <person name="Anderson W.W."/>
            <person name="Aquadro C.F."/>
            <person name="Ardell D.H."/>
            <person name="Arguello R."/>
            <person name="Artieri C.G."/>
            <person name="Barbash D.A."/>
            <person name="Barker D."/>
            <person name="Barsanti P."/>
            <person name="Batterham P."/>
            <person name="Batzoglou S."/>
            <person name="Begun D."/>
            <person name="Bhutkar A."/>
            <person name="Blanco E."/>
            <person name="Bosak S.A."/>
            <person name="Bradley R.K."/>
            <person name="Brand A.D."/>
            <person name="Brent M.R."/>
            <person name="Brooks A.N."/>
            <person name="Brown R.H."/>
            <person name="Butlin R.K."/>
            <person name="Caggese C."/>
            <person name="Calvi B.R."/>
            <person name="Bernardo de Carvalho A."/>
            <person name="Caspi A."/>
            <person name="Castrezana S."/>
            <person name="Celniker S.E."/>
            <person name="Chang J.L."/>
            <person name="Chapple C."/>
            <person name="Chatterji S."/>
            <person name="Chinwalla A."/>
            <person name="Civetta A."/>
            <person name="Clifton S.W."/>
            <person name="Comeron J.M."/>
            <person name="Costello J.C."/>
            <person name="Coyne J.A."/>
            <person name="Daub J."/>
            <person name="David R.G."/>
            <person name="Delcher A.L."/>
            <person name="Delehaunty K."/>
            <person name="Do C.B."/>
            <person name="Ebling H."/>
            <person name="Edwards K."/>
            <person name="Eickbush T."/>
            <person name="Evans J.D."/>
            <person name="Filipski A."/>
            <person name="Findeiss S."/>
            <person name="Freyhult E."/>
            <person name="Fulton L."/>
            <person name="Fulton R."/>
            <person name="Garcia A.C."/>
            <person name="Gardiner A."/>
            <person name="Garfield D.A."/>
            <person name="Garvin B.E."/>
            <person name="Gibson G."/>
            <person name="Gilbert D."/>
            <person name="Gnerre S."/>
            <person name="Godfrey J."/>
            <person name="Good R."/>
            <person name="Gotea V."/>
            <person name="Gravely B."/>
            <person name="Greenberg A.J."/>
            <person name="Griffiths-Jones S."/>
            <person name="Gross S."/>
            <person name="Guigo R."/>
            <person name="Gustafson E.A."/>
            <person name="Haerty W."/>
            <person name="Hahn M.W."/>
            <person name="Halligan D.L."/>
            <person name="Halpern A.L."/>
            <person name="Halter G.M."/>
            <person name="Han M.V."/>
            <person name="Heger A."/>
            <person name="Hillier L."/>
            <person name="Hinrichs A.S."/>
            <person name="Holmes I."/>
            <person name="Hoskins R.A."/>
            <person name="Hubisz M.J."/>
            <person name="Hultmark D."/>
            <person name="Huntley M.A."/>
            <person name="Jaffe D.B."/>
            <person name="Jagadeeshan S."/>
            <person name="Jeck W.R."/>
            <person name="Johnson J."/>
            <person name="Jones C.D."/>
            <person name="Jordan W.C."/>
            <person name="Karpen G.H."/>
            <person name="Kataoka E."/>
            <person name="Keightley P.D."/>
            <person name="Kheradpour P."/>
            <person name="Kirkness E.F."/>
            <person name="Koerich L.B."/>
            <person name="Kristiansen K."/>
            <person name="Kudrna D."/>
            <person name="Kulathinal R.J."/>
            <person name="Kumar S."/>
            <person name="Kwok R."/>
            <person name="Lander E."/>
            <person name="Langley C.H."/>
            <person name="Lapoint R."/>
            <person name="Lazzaro B.P."/>
            <person name="Lee S.J."/>
            <person name="Levesque L."/>
            <person name="Li R."/>
            <person name="Lin C.F."/>
            <person name="Lin M.F."/>
            <person name="Lindblad-Toh K."/>
            <person name="Llopart A."/>
            <person name="Long M."/>
            <person name="Low L."/>
            <person name="Lozovsky E."/>
            <person name="Lu J."/>
            <person name="Luo M."/>
            <person name="Machado C.A."/>
            <person name="Makalowski W."/>
            <person name="Marzo M."/>
            <person name="Matsuda M."/>
            <person name="Matzkin L."/>
            <person name="McAllister B."/>
            <person name="McBride C.S."/>
            <person name="McKernan B."/>
            <person name="McKernan K."/>
            <person name="Mendez-Lago M."/>
            <person name="Minx P."/>
            <person name="Mollenhauer M.U."/>
            <person name="Montooth K."/>
            <person name="Mount S.M."/>
            <person name="Mu X."/>
            <person name="Myers E."/>
            <person name="Negre B."/>
            <person name="Newfeld S."/>
            <person name="Nielsen R."/>
            <person name="Noor M.A."/>
            <person name="O'Grady P."/>
            <person name="Pachter L."/>
            <person name="Papaceit M."/>
            <person name="Parisi M.J."/>
            <person name="Parisi M."/>
            <person name="Parts L."/>
            <person name="Pedersen J.S."/>
            <person name="Pesole G."/>
            <person name="Phillippy A.M."/>
            <person name="Ponting C.P."/>
            <person name="Pop M."/>
            <person name="Porcelli D."/>
            <person name="Powell J.R."/>
            <person name="Prohaska S."/>
            <person name="Pruitt K."/>
            <person name="Puig M."/>
            <person name="Quesneville H."/>
            <person name="Ram K.R."/>
            <person name="Rand D."/>
            <person name="Rasmussen M.D."/>
            <person name="Reed L.K."/>
            <person name="Reenan R."/>
            <person name="Reily A."/>
            <person name="Remington K.A."/>
            <person name="Rieger T.T."/>
            <person name="Ritchie M.G."/>
            <person name="Robin C."/>
            <person name="Rogers Y.H."/>
            <person name="Rohde C."/>
            <person name="Rozas J."/>
            <person name="Rubenfield M.J."/>
            <person name="Ruiz A."/>
            <person name="Russo S."/>
            <person name="Salzberg S.L."/>
            <person name="Sanchez-Gracia A."/>
            <person name="Saranga D.J."/>
            <person name="Sato H."/>
            <person name="Schaeffer S.W."/>
            <person name="Schatz M.C."/>
            <person name="Schlenke T."/>
            <person name="Schwartz R."/>
            <person name="Segarra C."/>
            <person name="Singh R.S."/>
            <person name="Sirot L."/>
            <person name="Sirota M."/>
            <person name="Sisneros N.B."/>
            <person name="Smith C.D."/>
            <person name="Smith T.F."/>
            <person name="Spieth J."/>
            <person name="Stage D.E."/>
            <person name="Stark A."/>
            <person name="Stephan W."/>
            <person name="Strausberg R.L."/>
            <person name="Strempel S."/>
            <person name="Sturgill D."/>
            <person name="Sutton G."/>
            <person name="Sutton G.G."/>
            <person name="Tao W."/>
            <person name="Teichmann S."/>
            <person name="Tobari Y.N."/>
            <person name="Tomimura Y."/>
            <person name="Tsolas J.M."/>
            <person name="Valente V.L."/>
            <person name="Venter E."/>
            <person name="Venter J.C."/>
            <person name="Vicario S."/>
            <person name="Vieira F.G."/>
            <person name="Vilella A.J."/>
            <person name="Villasante A."/>
            <person name="Walenz B."/>
            <person name="Wang J."/>
            <person name="Wasserman M."/>
            <person name="Watts T."/>
            <person name="Wilson D."/>
            <person name="Wilson R.K."/>
            <person name="Wing R.A."/>
            <person name="Wolfner M.F."/>
            <person name="Wong A."/>
            <person name="Wong G.K."/>
            <person name="Wu C.I."/>
            <person name="Wu G."/>
            <person name="Yamamoto D."/>
            <person name="Yang H.P."/>
            <person name="Yang S.P."/>
            <person name="Yorke J.A."/>
            <person name="Yoshida K."/>
            <person name="Zdobnov E."/>
            <person name="Zhang P."/>
            <person name="Zhang Y."/>
            <person name="Zimin A.V."/>
            <person name="Baldwin J."/>
            <person name="Abdouelleil A."/>
            <person name="Abdulkadir J."/>
            <person name="Abebe A."/>
            <person name="Abera B."/>
            <person name="Abreu J."/>
            <person name="Acer S.C."/>
            <person name="Aftuck L."/>
            <person name="Alexander A."/>
            <person name="An P."/>
            <person name="Anderson E."/>
            <person name="Anderson S."/>
            <person name="Arachi H."/>
            <person name="Azer M."/>
            <person name="Bachantsang P."/>
            <person name="Barry A."/>
            <person name="Bayul T."/>
            <person name="Berlin A."/>
            <person name="Bessette D."/>
            <person name="Bloom T."/>
            <person name="Blye J."/>
            <person name="Boguslavskiy L."/>
            <person name="Bonnet C."/>
            <person name="Boukhgalter B."/>
            <person name="Bourzgui I."/>
            <person name="Brown A."/>
            <person name="Cahill P."/>
            <person name="Channer S."/>
            <person name="Cheshatsang Y."/>
            <person name="Chuda L."/>
            <person name="Citroen M."/>
            <person name="Collymore A."/>
            <person name="Cooke P."/>
            <person name="Costello M."/>
            <person name="D'Aco K."/>
            <person name="Daza R."/>
            <person name="De Haan G."/>
            <person name="DeGray S."/>
            <person name="DeMaso C."/>
            <person name="Dhargay N."/>
            <person name="Dooley K."/>
            <person name="Dooley E."/>
            <person name="Doricent M."/>
            <person name="Dorje P."/>
            <person name="Dorjee K."/>
            <person name="Dupes A."/>
            <person name="Elong R."/>
            <person name="Falk J."/>
            <person name="Farina A."/>
            <person name="Faro S."/>
            <person name="Ferguson D."/>
            <person name="Fisher S."/>
            <person name="Foley C.D."/>
            <person name="Franke A."/>
            <person name="Friedrich D."/>
            <person name="Gadbois L."/>
            <person name="Gearin G."/>
            <person name="Gearin C.R."/>
            <person name="Giannoukos G."/>
            <person name="Goode T."/>
            <person name="Graham J."/>
            <person name="Grandbois E."/>
            <person name="Grewal S."/>
            <person name="Gyaltsen K."/>
            <person name="Hafez N."/>
            <person name="Hagos B."/>
            <person name="Hall J."/>
            <person name="Henson C."/>
            <person name="Hollinger A."/>
            <person name="Honan T."/>
            <person name="Huard M.D."/>
            <person name="Hughes L."/>
            <person name="Hurhula B."/>
            <person name="Husby M.E."/>
            <person name="Kamat A."/>
            <person name="Kanga B."/>
            <person name="Kashin S."/>
            <person name="Khazanovich D."/>
            <person name="Kisner P."/>
            <person name="Lance K."/>
            <person name="Lara M."/>
            <person name="Lee W."/>
            <person name="Lennon N."/>
            <person name="Letendre F."/>
            <person name="LeVine R."/>
            <person name="Lipovsky A."/>
            <person name="Liu X."/>
            <person name="Liu J."/>
            <person name="Liu S."/>
            <person name="Lokyitsang T."/>
            <person name="Lokyitsang Y."/>
            <person name="Lubonja R."/>
            <person name="Lui A."/>
            <person name="MacDonald P."/>
            <person name="Magnisalis V."/>
            <person name="Maru K."/>
            <person name="Matthews C."/>
            <person name="McCusker W."/>
            <person name="McDonough S."/>
            <person name="Mehta T."/>
            <person name="Meldrim J."/>
            <person name="Meneus L."/>
            <person name="Mihai O."/>
            <person name="Mihalev A."/>
            <person name="Mihova T."/>
            <person name="Mittelman R."/>
            <person name="Mlenga V."/>
            <person name="Montmayeur A."/>
            <person name="Mulrain L."/>
            <person name="Navidi A."/>
            <person name="Naylor J."/>
            <person name="Negash T."/>
            <person name="Nguyen T."/>
            <person name="Nguyen N."/>
            <person name="Nicol R."/>
            <person name="Norbu C."/>
            <person name="Norbu N."/>
            <person name="Novod N."/>
            <person name="O'Neill B."/>
            <person name="Osman S."/>
            <person name="Markiewicz E."/>
            <person name="Oyono O.L."/>
            <person name="Patti C."/>
            <person name="Phunkhang P."/>
            <person name="Pierre F."/>
            <person name="Priest M."/>
            <person name="Raghuraman S."/>
            <person name="Rege F."/>
            <person name="Reyes R."/>
            <person name="Rise C."/>
            <person name="Rogov P."/>
            <person name="Ross K."/>
            <person name="Ryan E."/>
            <person name="Settipalli S."/>
            <person name="Shea T."/>
            <person name="Sherpa N."/>
            <person name="Shi L."/>
            <person name="Shih D."/>
            <person name="Sparrow T."/>
            <person name="Spaulding J."/>
            <person name="Stalker J."/>
            <person name="Stange-Thomann N."/>
            <person name="Stavropoulos S."/>
            <person name="Stone C."/>
            <person name="Strader C."/>
            <person name="Tesfaye S."/>
            <person name="Thomson T."/>
            <person name="Thoulutsang Y."/>
            <person name="Thoulutsang D."/>
            <person name="Topham K."/>
            <person name="Topping I."/>
            <person name="Tsamla T."/>
            <person name="Vassiliev H."/>
            <person name="Vo A."/>
            <person name="Wangchuk T."/>
            <person name="Wangdi T."/>
            <person name="Weiand M."/>
            <person name="Wilkinson J."/>
            <person name="Wilson A."/>
            <person name="Yadav S."/>
            <person name="Young G."/>
            <person name="Yu Q."/>
            <person name="Zembek L."/>
            <person name="Zhong D."/>
            <person name="Zimmer A."/>
            <person name="Zwirko Z."/>
            <person name="Jaffe D.B."/>
            <person name="Alvarez P."/>
            <person name="Brockman W."/>
            <person name="Butler J."/>
            <person name="Chin C."/>
            <person name="Gnerre S."/>
            <person name="Grabherr M."/>
            <person name="Kleber M."/>
            <person name="Mauceli E."/>
            <person name="MacCallum I."/>
        </authorList>
    </citation>
    <scope>NUCLEOTIDE SEQUENCE [LARGE SCALE GENOMIC DNA]</scope>
    <source>
        <strain evidence="2">Tucson 14030-0811.24</strain>
    </source>
</reference>
<evidence type="ECO:0000313" key="1">
    <source>
        <dbReference type="EMBL" id="EDW76585.1"/>
    </source>
</evidence>
<dbReference type="OrthoDB" id="7825750at2759"/>
<evidence type="ECO:0000313" key="2">
    <source>
        <dbReference type="Proteomes" id="UP000007798"/>
    </source>
</evidence>
<proteinExistence type="predicted"/>
<organism evidence="1 2">
    <name type="scientific">Drosophila willistoni</name>
    <name type="common">Fruit fly</name>
    <dbReference type="NCBI Taxonomy" id="7260"/>
    <lineage>
        <taxon>Eukaryota</taxon>
        <taxon>Metazoa</taxon>
        <taxon>Ecdysozoa</taxon>
        <taxon>Arthropoda</taxon>
        <taxon>Hexapoda</taxon>
        <taxon>Insecta</taxon>
        <taxon>Pterygota</taxon>
        <taxon>Neoptera</taxon>
        <taxon>Endopterygota</taxon>
        <taxon>Diptera</taxon>
        <taxon>Brachycera</taxon>
        <taxon>Muscomorpha</taxon>
        <taxon>Ephydroidea</taxon>
        <taxon>Drosophilidae</taxon>
        <taxon>Drosophila</taxon>
        <taxon>Sophophora</taxon>
    </lineage>
</organism>
<dbReference type="PhylomeDB" id="B4MWU6"/>
<protein>
    <submittedName>
        <fullName evidence="1">Uncharacterized protein</fullName>
    </submittedName>
</protein>
<sequence>MLSTVANDLNENLIYKTVFELNVQDEDYVLPRIAQKAAELNVRGYITRKPNDLKAVGEMEANWNNLHEMMNWLQEDKFSKVDDEENWKNLRFTKCKLQSKPKYHDFFYC</sequence>
<dbReference type="HOGENOM" id="CLU_169875_0_0_1"/>
<dbReference type="eggNOG" id="ENOG502RVS9">
    <property type="taxonomic scope" value="Eukaryota"/>
</dbReference>
<dbReference type="KEGG" id="dwi:6642473"/>